<comment type="caution">
    <text evidence="11">The sequence shown here is derived from an EMBL/GenBank/DDBJ whole genome shotgun (WGS) entry which is preliminary data.</text>
</comment>
<evidence type="ECO:0000256" key="4">
    <source>
        <dbReference type="ARBA" id="ARBA00022475"/>
    </source>
</evidence>
<dbReference type="GO" id="GO:0015628">
    <property type="term" value="P:protein secretion by the type II secretion system"/>
    <property type="evidence" value="ECO:0007669"/>
    <property type="project" value="InterPro"/>
</dbReference>
<dbReference type="Gene3D" id="3.30.1360.100">
    <property type="entry name" value="General secretion pathway protein M, EpsM"/>
    <property type="match status" value="1"/>
</dbReference>
<keyword evidence="7" id="KW-0653">Protein transport</keyword>
<dbReference type="GO" id="GO:0015627">
    <property type="term" value="C:type II protein secretion system complex"/>
    <property type="evidence" value="ECO:0007669"/>
    <property type="project" value="InterPro"/>
</dbReference>
<evidence type="ECO:0000256" key="3">
    <source>
        <dbReference type="ARBA" id="ARBA00022448"/>
    </source>
</evidence>
<evidence type="ECO:0000256" key="1">
    <source>
        <dbReference type="ARBA" id="ARBA00004377"/>
    </source>
</evidence>
<dbReference type="EMBL" id="JACHBX010000002">
    <property type="protein sequence ID" value="MBB6134200.1"/>
    <property type="molecule type" value="Genomic_DNA"/>
</dbReference>
<keyword evidence="3" id="KW-0813">Transport</keyword>
<accession>A0A7X0CEF4</accession>
<dbReference type="Pfam" id="PF04612">
    <property type="entry name" value="T2SSM"/>
    <property type="match status" value="1"/>
</dbReference>
<keyword evidence="8 10" id="KW-1133">Transmembrane helix</keyword>
<evidence type="ECO:0000313" key="12">
    <source>
        <dbReference type="Proteomes" id="UP000540787"/>
    </source>
</evidence>
<evidence type="ECO:0000256" key="5">
    <source>
        <dbReference type="ARBA" id="ARBA00022519"/>
    </source>
</evidence>
<evidence type="ECO:0000256" key="10">
    <source>
        <dbReference type="SAM" id="Phobius"/>
    </source>
</evidence>
<dbReference type="InterPro" id="IPR007690">
    <property type="entry name" value="T2SS_GspM"/>
</dbReference>
<keyword evidence="5" id="KW-0997">Cell inner membrane</keyword>
<dbReference type="SUPFAM" id="SSF103054">
    <property type="entry name" value="General secretion pathway protein M, EpsM"/>
    <property type="match status" value="1"/>
</dbReference>
<dbReference type="InterPro" id="IPR023229">
    <property type="entry name" value="T2SS_M_periplasmic_sf"/>
</dbReference>
<keyword evidence="12" id="KW-1185">Reference proteome</keyword>
<dbReference type="GO" id="GO:0005886">
    <property type="term" value="C:plasma membrane"/>
    <property type="evidence" value="ECO:0007669"/>
    <property type="project" value="UniProtKB-SubCell"/>
</dbReference>
<reference evidence="11 12" key="1">
    <citation type="submission" date="2020-08" db="EMBL/GenBank/DDBJ databases">
        <title>The Agave Microbiome: Exploring the role of microbial communities in plant adaptations to desert environments.</title>
        <authorList>
            <person name="Partida-Martinez L.P."/>
        </authorList>
    </citation>
    <scope>NUCLEOTIDE SEQUENCE [LARGE SCALE GENOMIC DNA]</scope>
    <source>
        <strain evidence="11 12">AT3.2</strain>
    </source>
</reference>
<organism evidence="11 12">
    <name type="scientific">Massilia aurea</name>
    <dbReference type="NCBI Taxonomy" id="373040"/>
    <lineage>
        <taxon>Bacteria</taxon>
        <taxon>Pseudomonadati</taxon>
        <taxon>Pseudomonadota</taxon>
        <taxon>Betaproteobacteria</taxon>
        <taxon>Burkholderiales</taxon>
        <taxon>Oxalobacteraceae</taxon>
        <taxon>Telluria group</taxon>
        <taxon>Massilia</taxon>
    </lineage>
</organism>
<evidence type="ECO:0000256" key="7">
    <source>
        <dbReference type="ARBA" id="ARBA00022927"/>
    </source>
</evidence>
<comment type="similarity">
    <text evidence="2">Belongs to the GSP M family.</text>
</comment>
<dbReference type="RefSeq" id="WP_183554555.1">
    <property type="nucleotide sequence ID" value="NZ_BAAAEK010000001.1"/>
</dbReference>
<gene>
    <name evidence="11" type="ORF">HD842_002342</name>
</gene>
<sequence length="172" mass="18212">MSAIGKLSGLRERVGGYWSARTAQERKFLLVGGGVVALTLLYLVLLEPALTGREQLRRALPELRQQAAQLDALAAEARAVAAQPAPAVAPVTREALAASMTASGLNPASLSVSGEYTKVQLNGVSFANLMAWLDAQRRDSRLLVQDAQFTAKDALGQVDATLTLRQSTEPAA</sequence>
<dbReference type="AlphaFoldDB" id="A0A7X0CEF4"/>
<keyword evidence="4" id="KW-1003">Cell membrane</keyword>
<evidence type="ECO:0000256" key="6">
    <source>
        <dbReference type="ARBA" id="ARBA00022692"/>
    </source>
</evidence>
<feature type="transmembrane region" description="Helical" evidence="10">
    <location>
        <begin position="28"/>
        <end position="50"/>
    </location>
</feature>
<keyword evidence="6 10" id="KW-0812">Transmembrane</keyword>
<evidence type="ECO:0000256" key="9">
    <source>
        <dbReference type="ARBA" id="ARBA00023136"/>
    </source>
</evidence>
<evidence type="ECO:0000313" key="11">
    <source>
        <dbReference type="EMBL" id="MBB6134200.1"/>
    </source>
</evidence>
<evidence type="ECO:0000256" key="8">
    <source>
        <dbReference type="ARBA" id="ARBA00022989"/>
    </source>
</evidence>
<name>A0A7X0CEF4_9BURK</name>
<evidence type="ECO:0000256" key="2">
    <source>
        <dbReference type="ARBA" id="ARBA00010637"/>
    </source>
</evidence>
<dbReference type="Proteomes" id="UP000540787">
    <property type="component" value="Unassembled WGS sequence"/>
</dbReference>
<keyword evidence="9 10" id="KW-0472">Membrane</keyword>
<comment type="subcellular location">
    <subcellularLocation>
        <location evidence="1">Cell inner membrane</location>
        <topology evidence="1">Single-pass membrane protein</topology>
    </subcellularLocation>
</comment>
<protein>
    <submittedName>
        <fullName evidence="11">General secretion pathway protein M</fullName>
    </submittedName>
</protein>
<proteinExistence type="inferred from homology"/>